<dbReference type="SUPFAM" id="SSF53850">
    <property type="entry name" value="Periplasmic binding protein-like II"/>
    <property type="match status" value="1"/>
</dbReference>
<comment type="caution">
    <text evidence="2">The sequence shown here is derived from an EMBL/GenBank/DDBJ whole genome shotgun (WGS) entry which is preliminary data.</text>
</comment>
<organism evidence="2 3">
    <name type="scientific">Teichococcus oryzae</name>
    <dbReference type="NCBI Taxonomy" id="1608942"/>
    <lineage>
        <taxon>Bacteria</taxon>
        <taxon>Pseudomonadati</taxon>
        <taxon>Pseudomonadota</taxon>
        <taxon>Alphaproteobacteria</taxon>
        <taxon>Acetobacterales</taxon>
        <taxon>Roseomonadaceae</taxon>
        <taxon>Roseomonas</taxon>
    </lineage>
</organism>
<protein>
    <submittedName>
        <fullName evidence="2">Tripartite tricarboxylate transporter substrate binding protein</fullName>
    </submittedName>
</protein>
<dbReference type="RefSeq" id="WP_149812302.1">
    <property type="nucleotide sequence ID" value="NZ_VUKA01000004.1"/>
</dbReference>
<dbReference type="Gene3D" id="3.40.190.10">
    <property type="entry name" value="Periplasmic binding protein-like II"/>
    <property type="match status" value="1"/>
</dbReference>
<comment type="similarity">
    <text evidence="1">Belongs to the UPF0065 (bug) family.</text>
</comment>
<sequence>MDSPRLQRRVVIAAGLLAGLGAGPGPAFARQSYPSRMVRIFSPVAAGSGSDLFARFFAAKLSDALGQSFVVENRPGGDGVIAANAARAEAPDGYTLLVGSNSPMAVNVATFRNLPYDPRQDFRPVSGMTRTMAILVVPGDSPFRTVADVVRAGREGQPVLCATYTAGYQLAAAQFASKAGFAFENVMYRGLGQIMTDVIGGRLELACIDTAGPIDTVKAGKVRALAVTGEARHPDLPDVPTLKESGFDAVHYSWTALFADARVPDHCVERIAGVMQAAFAQPEVRAFIANNGGEMLPLAPDALHRFQINEIERFQKAARDSGFEPK</sequence>
<dbReference type="PANTHER" id="PTHR42928:SF5">
    <property type="entry name" value="BLR1237 PROTEIN"/>
    <property type="match status" value="1"/>
</dbReference>
<dbReference type="PIRSF" id="PIRSF017082">
    <property type="entry name" value="YflP"/>
    <property type="match status" value="1"/>
</dbReference>
<dbReference type="EMBL" id="VUKA01000004">
    <property type="protein sequence ID" value="KAA2213189.1"/>
    <property type="molecule type" value="Genomic_DNA"/>
</dbReference>
<dbReference type="Proteomes" id="UP000322110">
    <property type="component" value="Unassembled WGS sequence"/>
</dbReference>
<keyword evidence="3" id="KW-1185">Reference proteome</keyword>
<evidence type="ECO:0000313" key="2">
    <source>
        <dbReference type="EMBL" id="KAA2213189.1"/>
    </source>
</evidence>
<dbReference type="Pfam" id="PF03401">
    <property type="entry name" value="TctC"/>
    <property type="match status" value="1"/>
</dbReference>
<evidence type="ECO:0000313" key="3">
    <source>
        <dbReference type="Proteomes" id="UP000322110"/>
    </source>
</evidence>
<dbReference type="Gene3D" id="3.40.190.150">
    <property type="entry name" value="Bordetella uptake gene, domain 1"/>
    <property type="match status" value="1"/>
</dbReference>
<reference evidence="2 3" key="1">
    <citation type="journal article" date="2015" name="Int. J. Syst. Evol. Microbiol.">
        <title>Roseomonas oryzae sp. nov., isolated from paddy rhizosphere soil.</title>
        <authorList>
            <person name="Ramaprasad E.V."/>
            <person name="Sasikala Ch."/>
            <person name="Ramana Ch.V."/>
        </authorList>
    </citation>
    <scope>NUCLEOTIDE SEQUENCE [LARGE SCALE GENOMIC DNA]</scope>
    <source>
        <strain evidence="2 3">KCTC 42542</strain>
    </source>
</reference>
<accession>A0A5B2TG89</accession>
<evidence type="ECO:0000256" key="1">
    <source>
        <dbReference type="ARBA" id="ARBA00006987"/>
    </source>
</evidence>
<name>A0A5B2TG89_9PROT</name>
<dbReference type="PANTHER" id="PTHR42928">
    <property type="entry name" value="TRICARBOXYLATE-BINDING PROTEIN"/>
    <property type="match status" value="1"/>
</dbReference>
<dbReference type="AlphaFoldDB" id="A0A5B2TG89"/>
<dbReference type="InterPro" id="IPR005064">
    <property type="entry name" value="BUG"/>
</dbReference>
<dbReference type="InterPro" id="IPR042100">
    <property type="entry name" value="Bug_dom1"/>
</dbReference>
<proteinExistence type="inferred from homology"/>
<dbReference type="CDD" id="cd07012">
    <property type="entry name" value="PBP2_Bug_TTT"/>
    <property type="match status" value="1"/>
</dbReference>
<dbReference type="OrthoDB" id="9780943at2"/>
<gene>
    <name evidence="2" type="ORF">F0Q34_11180</name>
</gene>